<evidence type="ECO:0000313" key="3">
    <source>
        <dbReference type="EMBL" id="MBI3126047.1"/>
    </source>
</evidence>
<dbReference type="SUPFAM" id="SSF55347">
    <property type="entry name" value="Glyceraldehyde-3-phosphate dehydrogenase-like, C-terminal domain"/>
    <property type="match status" value="1"/>
</dbReference>
<dbReference type="InterPro" id="IPR000683">
    <property type="entry name" value="Gfo/Idh/MocA-like_OxRdtase_N"/>
</dbReference>
<dbReference type="GO" id="GO:0016491">
    <property type="term" value="F:oxidoreductase activity"/>
    <property type="evidence" value="ECO:0007669"/>
    <property type="project" value="UniProtKB-KW"/>
</dbReference>
<reference evidence="3" key="1">
    <citation type="submission" date="2020-07" db="EMBL/GenBank/DDBJ databases">
        <title>Huge and variable diversity of episymbiotic CPR bacteria and DPANN archaea in groundwater ecosystems.</title>
        <authorList>
            <person name="He C.Y."/>
            <person name="Keren R."/>
            <person name="Whittaker M."/>
            <person name="Farag I.F."/>
            <person name="Doudna J."/>
            <person name="Cate J.H.D."/>
            <person name="Banfield J.F."/>
        </authorList>
    </citation>
    <scope>NUCLEOTIDE SEQUENCE</scope>
    <source>
        <strain evidence="3">NC_groundwater_763_Ag_S-0.2um_68_21</strain>
    </source>
</reference>
<dbReference type="PANTHER" id="PTHR43818:SF11">
    <property type="entry name" value="BCDNA.GH03377"/>
    <property type="match status" value="1"/>
</dbReference>
<proteinExistence type="predicted"/>
<dbReference type="SUPFAM" id="SSF51735">
    <property type="entry name" value="NAD(P)-binding Rossmann-fold domains"/>
    <property type="match status" value="1"/>
</dbReference>
<dbReference type="Gene3D" id="3.40.50.720">
    <property type="entry name" value="NAD(P)-binding Rossmann-like Domain"/>
    <property type="match status" value="1"/>
</dbReference>
<organism evidence="3 4">
    <name type="scientific">Tectimicrobiota bacterium</name>
    <dbReference type="NCBI Taxonomy" id="2528274"/>
    <lineage>
        <taxon>Bacteria</taxon>
        <taxon>Pseudomonadati</taxon>
        <taxon>Nitrospinota/Tectimicrobiota group</taxon>
        <taxon>Candidatus Tectimicrobiota</taxon>
    </lineage>
</organism>
<protein>
    <submittedName>
        <fullName evidence="3">Gfo/Idh/MocA family oxidoreductase</fullName>
    </submittedName>
</protein>
<accession>A0A932HXL9</accession>
<comment type="caution">
    <text evidence="3">The sequence shown here is derived from an EMBL/GenBank/DDBJ whole genome shotgun (WGS) entry which is preliminary data.</text>
</comment>
<evidence type="ECO:0000259" key="2">
    <source>
        <dbReference type="Pfam" id="PF01408"/>
    </source>
</evidence>
<dbReference type="GO" id="GO:0000166">
    <property type="term" value="F:nucleotide binding"/>
    <property type="evidence" value="ECO:0007669"/>
    <property type="project" value="InterPro"/>
</dbReference>
<sequence>MDKLRAGIVGFGGMGQRHYRAYQGTGCEVVAICEFVLERVVGYLPDFPRNRIYSHYADLLRNEKLDMLSVVSNGPTHAEITAAAVQAGIGRVFCEKPVATNLKEAERLAETIRHYGARVAVNHLRRWSGAYRRIKALIREGVIGELRHIYFQCGSTGLGNFVIHAFDLMRFLSDSEAGWAIGMLDKTGTPNPRGLQFRDPAGYGMVVFRNGLRCFVDSSEDTGIPYLYVLAGTYGRIVIDELAGSWQVFTRPPEMRAEKLTRYGTPLAPVPFGGGVYDIVELTHNGLVELVGDGPLSCTVEDGIRSLEIVMAFHESEARGNARVELPLSGAARERVVEIA</sequence>
<gene>
    <name evidence="3" type="ORF">HYZ11_00395</name>
</gene>
<name>A0A932HXL9_UNCTE</name>
<dbReference type="EMBL" id="JACPUR010000001">
    <property type="protein sequence ID" value="MBI3126047.1"/>
    <property type="molecule type" value="Genomic_DNA"/>
</dbReference>
<evidence type="ECO:0000256" key="1">
    <source>
        <dbReference type="ARBA" id="ARBA00023002"/>
    </source>
</evidence>
<evidence type="ECO:0000313" key="4">
    <source>
        <dbReference type="Proteomes" id="UP000782312"/>
    </source>
</evidence>
<dbReference type="InterPro" id="IPR036291">
    <property type="entry name" value="NAD(P)-bd_dom_sf"/>
</dbReference>
<dbReference type="Proteomes" id="UP000782312">
    <property type="component" value="Unassembled WGS sequence"/>
</dbReference>
<feature type="domain" description="Gfo/Idh/MocA-like oxidoreductase N-terminal" evidence="2">
    <location>
        <begin position="4"/>
        <end position="123"/>
    </location>
</feature>
<dbReference type="PANTHER" id="PTHR43818">
    <property type="entry name" value="BCDNA.GH03377"/>
    <property type="match status" value="1"/>
</dbReference>
<keyword evidence="1" id="KW-0560">Oxidoreductase</keyword>
<dbReference type="AlphaFoldDB" id="A0A932HXL9"/>
<dbReference type="InterPro" id="IPR050463">
    <property type="entry name" value="Gfo/Idh/MocA_oxidrdct_glycsds"/>
</dbReference>
<dbReference type="Pfam" id="PF01408">
    <property type="entry name" value="GFO_IDH_MocA"/>
    <property type="match status" value="1"/>
</dbReference>
<dbReference type="Gene3D" id="3.30.360.10">
    <property type="entry name" value="Dihydrodipicolinate Reductase, domain 2"/>
    <property type="match status" value="1"/>
</dbReference>